<protein>
    <recommendedName>
        <fullName evidence="2">N-acetyltransferase domain-containing protein</fullName>
    </recommendedName>
</protein>
<dbReference type="PANTHER" id="PTHR13947:SF37">
    <property type="entry name" value="LD18367P"/>
    <property type="match status" value="1"/>
</dbReference>
<name>A0AAN7AIY0_9PEZI</name>
<dbReference type="PANTHER" id="PTHR13947">
    <property type="entry name" value="GNAT FAMILY N-ACETYLTRANSFERASE"/>
    <property type="match status" value="1"/>
</dbReference>
<evidence type="ECO:0000313" key="3">
    <source>
        <dbReference type="EMBL" id="KAK4188364.1"/>
    </source>
</evidence>
<dbReference type="InterPro" id="IPR000182">
    <property type="entry name" value="GNAT_dom"/>
</dbReference>
<evidence type="ECO:0000259" key="2">
    <source>
        <dbReference type="PROSITE" id="PS51186"/>
    </source>
</evidence>
<dbReference type="GO" id="GO:0008080">
    <property type="term" value="F:N-acetyltransferase activity"/>
    <property type="evidence" value="ECO:0007669"/>
    <property type="project" value="InterPro"/>
</dbReference>
<dbReference type="InterPro" id="IPR036390">
    <property type="entry name" value="WH_DNA-bd_sf"/>
</dbReference>
<gene>
    <name evidence="3" type="ORF">QBC35DRAFT_514828</name>
</gene>
<feature type="domain" description="N-acetyltransferase" evidence="2">
    <location>
        <begin position="173"/>
        <end position="324"/>
    </location>
</feature>
<keyword evidence="4" id="KW-1185">Reference proteome</keyword>
<dbReference type="CDD" id="cd04301">
    <property type="entry name" value="NAT_SF"/>
    <property type="match status" value="1"/>
</dbReference>
<evidence type="ECO:0000256" key="1">
    <source>
        <dbReference type="ARBA" id="ARBA00022679"/>
    </source>
</evidence>
<proteinExistence type="predicted"/>
<dbReference type="Gene3D" id="3.40.630.30">
    <property type="match status" value="1"/>
</dbReference>
<dbReference type="Pfam" id="PF00583">
    <property type="entry name" value="Acetyltransf_1"/>
    <property type="match status" value="1"/>
</dbReference>
<dbReference type="SUPFAM" id="SSF55729">
    <property type="entry name" value="Acyl-CoA N-acyltransferases (Nat)"/>
    <property type="match status" value="1"/>
</dbReference>
<dbReference type="PROSITE" id="PS51186">
    <property type="entry name" value="GNAT"/>
    <property type="match status" value="1"/>
</dbReference>
<sequence>MASAPTSPVPVVGTQSLNHLISPLRDASRKLVREWGFLRPTLAESTLSPAAVHCLLEIGDHGRRAFPELCGELKVTPKQLGSTLSELITSGQVKLAEQGTQTLDEINRYAQNQVTKALAEAPPGNGTDITAAFCVYTAALEKARLARELPTPGGTPAATPDQTLSPFGPPAVAIVPGYRPGILGRTIEMHLDFYNKALGGAVWAAVMQTPGKDKTAALSSSPPERIVGVVYIDGESSGQEGVARLRAFIVDDCTRGLGVGKKLFGAAMEFVREVGFKECLLTTAMSLTVARKMYEAEGFEKINEVWYDGWLKGVLSIEYRWSRPKGTENPTSV</sequence>
<keyword evidence="1" id="KW-0808">Transferase</keyword>
<reference evidence="3" key="1">
    <citation type="journal article" date="2023" name="Mol. Phylogenet. Evol.">
        <title>Genome-scale phylogeny and comparative genomics of the fungal order Sordariales.</title>
        <authorList>
            <person name="Hensen N."/>
            <person name="Bonometti L."/>
            <person name="Westerberg I."/>
            <person name="Brannstrom I.O."/>
            <person name="Guillou S."/>
            <person name="Cros-Aarteil S."/>
            <person name="Calhoun S."/>
            <person name="Haridas S."/>
            <person name="Kuo A."/>
            <person name="Mondo S."/>
            <person name="Pangilinan J."/>
            <person name="Riley R."/>
            <person name="LaButti K."/>
            <person name="Andreopoulos B."/>
            <person name="Lipzen A."/>
            <person name="Chen C."/>
            <person name="Yan M."/>
            <person name="Daum C."/>
            <person name="Ng V."/>
            <person name="Clum A."/>
            <person name="Steindorff A."/>
            <person name="Ohm R.A."/>
            <person name="Martin F."/>
            <person name="Silar P."/>
            <person name="Natvig D.O."/>
            <person name="Lalanne C."/>
            <person name="Gautier V."/>
            <person name="Ament-Velasquez S.L."/>
            <person name="Kruys A."/>
            <person name="Hutchinson M.I."/>
            <person name="Powell A.J."/>
            <person name="Barry K."/>
            <person name="Miller A.N."/>
            <person name="Grigoriev I.V."/>
            <person name="Debuchy R."/>
            <person name="Gladieux P."/>
            <person name="Hiltunen Thoren M."/>
            <person name="Johannesson H."/>
        </authorList>
    </citation>
    <scope>NUCLEOTIDE SEQUENCE</scope>
    <source>
        <strain evidence="3">PSN309</strain>
    </source>
</reference>
<dbReference type="AlphaFoldDB" id="A0AAN7AIY0"/>
<reference evidence="3" key="2">
    <citation type="submission" date="2023-05" db="EMBL/GenBank/DDBJ databases">
        <authorList>
            <consortium name="Lawrence Berkeley National Laboratory"/>
            <person name="Steindorff A."/>
            <person name="Hensen N."/>
            <person name="Bonometti L."/>
            <person name="Westerberg I."/>
            <person name="Brannstrom I.O."/>
            <person name="Guillou S."/>
            <person name="Cros-Aarteil S."/>
            <person name="Calhoun S."/>
            <person name="Haridas S."/>
            <person name="Kuo A."/>
            <person name="Mondo S."/>
            <person name="Pangilinan J."/>
            <person name="Riley R."/>
            <person name="Labutti K."/>
            <person name="Andreopoulos B."/>
            <person name="Lipzen A."/>
            <person name="Chen C."/>
            <person name="Yanf M."/>
            <person name="Daum C."/>
            <person name="Ng V."/>
            <person name="Clum A."/>
            <person name="Ohm R."/>
            <person name="Martin F."/>
            <person name="Silar P."/>
            <person name="Natvig D."/>
            <person name="Lalanne C."/>
            <person name="Gautier V."/>
            <person name="Ament-Velasquez S.L."/>
            <person name="Kruys A."/>
            <person name="Hutchinson M.I."/>
            <person name="Powell A.J."/>
            <person name="Barry K."/>
            <person name="Miller A.N."/>
            <person name="Grigoriev I.V."/>
            <person name="Debuchy R."/>
            <person name="Gladieux P."/>
            <person name="Thoren M.H."/>
            <person name="Johannesson H."/>
        </authorList>
    </citation>
    <scope>NUCLEOTIDE SEQUENCE</scope>
    <source>
        <strain evidence="3">PSN309</strain>
    </source>
</reference>
<evidence type="ECO:0000313" key="4">
    <source>
        <dbReference type="Proteomes" id="UP001302126"/>
    </source>
</evidence>
<accession>A0AAN7AIY0</accession>
<organism evidence="3 4">
    <name type="scientific">Podospora australis</name>
    <dbReference type="NCBI Taxonomy" id="1536484"/>
    <lineage>
        <taxon>Eukaryota</taxon>
        <taxon>Fungi</taxon>
        <taxon>Dikarya</taxon>
        <taxon>Ascomycota</taxon>
        <taxon>Pezizomycotina</taxon>
        <taxon>Sordariomycetes</taxon>
        <taxon>Sordariomycetidae</taxon>
        <taxon>Sordariales</taxon>
        <taxon>Podosporaceae</taxon>
        <taxon>Podospora</taxon>
    </lineage>
</organism>
<comment type="caution">
    <text evidence="3">The sequence shown here is derived from an EMBL/GenBank/DDBJ whole genome shotgun (WGS) entry which is preliminary data.</text>
</comment>
<dbReference type="InterPro" id="IPR050769">
    <property type="entry name" value="NAT_camello-type"/>
</dbReference>
<dbReference type="EMBL" id="MU864389">
    <property type="protein sequence ID" value="KAK4188364.1"/>
    <property type="molecule type" value="Genomic_DNA"/>
</dbReference>
<dbReference type="SUPFAM" id="SSF46785">
    <property type="entry name" value="Winged helix' DNA-binding domain"/>
    <property type="match status" value="1"/>
</dbReference>
<dbReference type="InterPro" id="IPR016181">
    <property type="entry name" value="Acyl_CoA_acyltransferase"/>
</dbReference>
<dbReference type="Proteomes" id="UP001302126">
    <property type="component" value="Unassembled WGS sequence"/>
</dbReference>